<evidence type="ECO:0000313" key="2">
    <source>
        <dbReference type="EMBL" id="EGC29141.1"/>
    </source>
</evidence>
<organism evidence="2 3">
    <name type="scientific">Dictyostelium purpureum</name>
    <name type="common">Slime mold</name>
    <dbReference type="NCBI Taxonomy" id="5786"/>
    <lineage>
        <taxon>Eukaryota</taxon>
        <taxon>Amoebozoa</taxon>
        <taxon>Evosea</taxon>
        <taxon>Eumycetozoa</taxon>
        <taxon>Dictyostelia</taxon>
        <taxon>Dictyosteliales</taxon>
        <taxon>Dictyosteliaceae</taxon>
        <taxon>Dictyostelium</taxon>
    </lineage>
</organism>
<accession>F1A3T9</accession>
<dbReference type="InterPro" id="IPR029283">
    <property type="entry name" value="Membrane-bd"/>
</dbReference>
<dbReference type="Pfam" id="PF14564">
    <property type="entry name" value="Membrane_bind"/>
    <property type="match status" value="1"/>
</dbReference>
<dbReference type="VEuPathDB" id="AmoebaDB:DICPUDRAFT_84814"/>
<dbReference type="OrthoDB" id="14917at2759"/>
<keyword evidence="3" id="KW-1185">Reference proteome</keyword>
<dbReference type="RefSeq" id="XP_003294333.1">
    <property type="nucleotide sequence ID" value="XM_003294285.1"/>
</dbReference>
<dbReference type="GeneID" id="10506484"/>
<name>F1A3T9_DICPU</name>
<dbReference type="PANTHER" id="PTHR38083">
    <property type="entry name" value="CALCIUM-DEPENDENT CELL ADHESION MOLECULE 1-RELATED"/>
    <property type="match status" value="1"/>
</dbReference>
<protein>
    <recommendedName>
        <fullName evidence="1">Calcium-dependent cell adhesion molecule 1 membrane-binding domain-containing protein</fullName>
    </recommendedName>
</protein>
<evidence type="ECO:0000313" key="3">
    <source>
        <dbReference type="Proteomes" id="UP000001064"/>
    </source>
</evidence>
<dbReference type="EMBL" id="GL871477">
    <property type="protein sequence ID" value="EGC29141.1"/>
    <property type="molecule type" value="Genomic_DNA"/>
</dbReference>
<dbReference type="PANTHER" id="PTHR38083:SF1">
    <property type="entry name" value="CALCIUM-DEPENDENT CELL ADHESION MOLECULE 1-RELATED"/>
    <property type="match status" value="1"/>
</dbReference>
<dbReference type="Gene3D" id="2.60.40.1720">
    <property type="entry name" value="Calcium-dependent cell adhesion molecule-1"/>
    <property type="match status" value="1"/>
</dbReference>
<dbReference type="Proteomes" id="UP000001064">
    <property type="component" value="Unassembled WGS sequence"/>
</dbReference>
<dbReference type="InParanoid" id="F1A3T9"/>
<reference evidence="3" key="1">
    <citation type="journal article" date="2011" name="Genome Biol.">
        <title>Comparative genomics of the social amoebae Dictyostelium discoideum and Dictyostelium purpureum.</title>
        <authorList>
            <consortium name="US DOE Joint Genome Institute (JGI-PGF)"/>
            <person name="Sucgang R."/>
            <person name="Kuo A."/>
            <person name="Tian X."/>
            <person name="Salerno W."/>
            <person name="Parikh A."/>
            <person name="Feasley C.L."/>
            <person name="Dalin E."/>
            <person name="Tu H."/>
            <person name="Huang E."/>
            <person name="Barry K."/>
            <person name="Lindquist E."/>
            <person name="Shapiro H."/>
            <person name="Bruce D."/>
            <person name="Schmutz J."/>
            <person name="Salamov A."/>
            <person name="Fey P."/>
            <person name="Gaudet P."/>
            <person name="Anjard C."/>
            <person name="Babu M.M."/>
            <person name="Basu S."/>
            <person name="Bushmanova Y."/>
            <person name="van der Wel H."/>
            <person name="Katoh-Kurasawa M."/>
            <person name="Dinh C."/>
            <person name="Coutinho P.M."/>
            <person name="Saito T."/>
            <person name="Elias M."/>
            <person name="Schaap P."/>
            <person name="Kay R.R."/>
            <person name="Henrissat B."/>
            <person name="Eichinger L."/>
            <person name="Rivero F."/>
            <person name="Putnam N.H."/>
            <person name="West C.M."/>
            <person name="Loomis W.F."/>
            <person name="Chisholm R.L."/>
            <person name="Shaulsky G."/>
            <person name="Strassmann J.E."/>
            <person name="Queller D.C."/>
            <person name="Kuspa A."/>
            <person name="Grigoriev I.V."/>
        </authorList>
    </citation>
    <scope>NUCLEOTIDE SEQUENCE [LARGE SCALE GENOMIC DNA]</scope>
    <source>
        <strain evidence="3">QSDP1</strain>
    </source>
</reference>
<dbReference type="InterPro" id="IPR052885">
    <property type="entry name" value="Dictyostelium_CAD"/>
</dbReference>
<gene>
    <name evidence="2" type="ORF">DICPUDRAFT_84814</name>
</gene>
<dbReference type="AlphaFoldDB" id="F1A3T9"/>
<evidence type="ECO:0000259" key="1">
    <source>
        <dbReference type="Pfam" id="PF14564"/>
    </source>
</evidence>
<proteinExistence type="predicted"/>
<dbReference type="InterPro" id="IPR038423">
    <property type="entry name" value="CAD_C_sf"/>
</dbReference>
<dbReference type="KEGG" id="dpp:DICPUDRAFT_84814"/>
<feature type="domain" description="Calcium-dependent cell adhesion molecule 1 membrane-binding" evidence="1">
    <location>
        <begin position="12"/>
        <end position="125"/>
    </location>
</feature>
<sequence>MHSFDIDKLNTFDVRFNNKVRDKPEHEYELSIKSFISDTKIPSAMISNESYEPVKVPDLYPPDSLFVCEISVKNKGGNGTYVAYGDVHFKYNPSNKEVEFLTTPSFPKNLDIKKDIKDGLTITINYEML</sequence>